<feature type="region of interest" description="Disordered" evidence="1">
    <location>
        <begin position="79"/>
        <end position="104"/>
    </location>
</feature>
<proteinExistence type="predicted"/>
<feature type="region of interest" description="Disordered" evidence="1">
    <location>
        <begin position="390"/>
        <end position="409"/>
    </location>
</feature>
<dbReference type="CDD" id="cd09531">
    <property type="entry name" value="SAM_CS047"/>
    <property type="match status" value="1"/>
</dbReference>
<keyword evidence="4" id="KW-1185">Reference proteome</keyword>
<feature type="compositionally biased region" description="Basic and acidic residues" evidence="1">
    <location>
        <begin position="130"/>
        <end position="153"/>
    </location>
</feature>
<evidence type="ECO:0000313" key="4">
    <source>
        <dbReference type="Proteomes" id="UP001162480"/>
    </source>
</evidence>
<accession>A0AA36AY08</accession>
<evidence type="ECO:0000313" key="3">
    <source>
        <dbReference type="EMBL" id="CAI9723854.1"/>
    </source>
</evidence>
<evidence type="ECO:0000256" key="1">
    <source>
        <dbReference type="SAM" id="MobiDB-lite"/>
    </source>
</evidence>
<feature type="compositionally biased region" description="Low complexity" evidence="1">
    <location>
        <begin position="330"/>
        <end position="339"/>
    </location>
</feature>
<dbReference type="PANTHER" id="PTHR21359:SF1">
    <property type="entry name" value="DUF5577 DOMAIN-CONTAINING PROTEIN"/>
    <property type="match status" value="1"/>
</dbReference>
<feature type="compositionally biased region" description="Low complexity" evidence="1">
    <location>
        <begin position="154"/>
        <end position="169"/>
    </location>
</feature>
<reference evidence="3" key="1">
    <citation type="submission" date="2023-08" db="EMBL/GenBank/DDBJ databases">
        <authorList>
            <person name="Alioto T."/>
            <person name="Alioto T."/>
            <person name="Gomez Garrido J."/>
        </authorList>
    </citation>
    <scope>NUCLEOTIDE SEQUENCE</scope>
</reference>
<sequence length="409" mass="43298">MAGETSQMPYWLNFFVNAGIPPGEATNYAVTFTDNRIQKDMLLDLTKEYLKDMGITLLGDVISILRHAKSVHAQEARDKALKCSANTSNNTTSPATSTPRRSTAASRIVDYYLGKDPNAVPMNQQQPAKLYDDVSSSEKWKNSRKSSVFERLGDSSSGINSSSNNSPGSTKITLTGSGNVIVRSTSSSKVSSTTTPPGGSTPSSVFARLGDKPTLKRPASSTSGDDNGSGPPLEYAGILKSLSGQPKQKKAKQSKSINKTGAVYKKITSQLKSAAAVSTTNTSNSSVSLSQKCNTSSSLDTPITTAGILSPDAKPLESVSVKQRLGKITTAPATSTTSKKNLEKSESSDVLSKKGVKSRLGLQRCSESFSTEDSSVTMTLFSLEVYNIRSSSRPSPDLQNSSSCGNGLN</sequence>
<evidence type="ECO:0000259" key="2">
    <source>
        <dbReference type="PROSITE" id="PS50105"/>
    </source>
</evidence>
<feature type="region of interest" description="Disordered" evidence="1">
    <location>
        <begin position="116"/>
        <end position="235"/>
    </location>
</feature>
<organism evidence="3 4">
    <name type="scientific">Octopus vulgaris</name>
    <name type="common">Common octopus</name>
    <dbReference type="NCBI Taxonomy" id="6645"/>
    <lineage>
        <taxon>Eukaryota</taxon>
        <taxon>Metazoa</taxon>
        <taxon>Spiralia</taxon>
        <taxon>Lophotrochozoa</taxon>
        <taxon>Mollusca</taxon>
        <taxon>Cephalopoda</taxon>
        <taxon>Coleoidea</taxon>
        <taxon>Octopodiformes</taxon>
        <taxon>Octopoda</taxon>
        <taxon>Incirrata</taxon>
        <taxon>Octopodidae</taxon>
        <taxon>Octopus</taxon>
    </lineage>
</organism>
<dbReference type="InterPro" id="IPR039161">
    <property type="entry name" value="C19orf47-like"/>
</dbReference>
<feature type="compositionally biased region" description="Low complexity" evidence="1">
    <location>
        <begin position="184"/>
        <end position="205"/>
    </location>
</feature>
<dbReference type="GO" id="GO:0005634">
    <property type="term" value="C:nucleus"/>
    <property type="evidence" value="ECO:0007669"/>
    <property type="project" value="TreeGrafter"/>
</dbReference>
<dbReference type="Pfam" id="PF18017">
    <property type="entry name" value="SAM_4"/>
    <property type="match status" value="1"/>
</dbReference>
<feature type="domain" description="SAM" evidence="2">
    <location>
        <begin position="3"/>
        <end position="74"/>
    </location>
</feature>
<dbReference type="SUPFAM" id="SSF47769">
    <property type="entry name" value="SAM/Pointed domain"/>
    <property type="match status" value="1"/>
</dbReference>
<dbReference type="InterPro" id="IPR001660">
    <property type="entry name" value="SAM"/>
</dbReference>
<dbReference type="EMBL" id="OX597819">
    <property type="protein sequence ID" value="CAI9723854.1"/>
    <property type="molecule type" value="Genomic_DNA"/>
</dbReference>
<dbReference type="Gene3D" id="1.10.150.50">
    <property type="entry name" value="Transcription Factor, Ets-1"/>
    <property type="match status" value="1"/>
</dbReference>
<feature type="compositionally biased region" description="Low complexity" evidence="1">
    <location>
        <begin position="84"/>
        <end position="104"/>
    </location>
</feature>
<dbReference type="InterPro" id="IPR013761">
    <property type="entry name" value="SAM/pointed_sf"/>
</dbReference>
<dbReference type="PROSITE" id="PS50105">
    <property type="entry name" value="SAM_DOMAIN"/>
    <property type="match status" value="1"/>
</dbReference>
<dbReference type="InterPro" id="IPR040772">
    <property type="entry name" value="C19orf47_SAM"/>
</dbReference>
<dbReference type="Proteomes" id="UP001162480">
    <property type="component" value="Chromosome 6"/>
</dbReference>
<dbReference type="AlphaFoldDB" id="A0AA36AY08"/>
<name>A0AA36AY08_OCTVU</name>
<protein>
    <submittedName>
        <fullName evidence="3">XP_029637838.1uncharacterized protein C19orf47 homolog isoform X2</fullName>
    </submittedName>
</protein>
<dbReference type="PANTHER" id="PTHR21359">
    <property type="entry name" value="DUF5577 DOMAIN-CONTAINING PROTEIN"/>
    <property type="match status" value="1"/>
</dbReference>
<gene>
    <name evidence="3" type="ORF">OCTVUL_1B023300</name>
</gene>
<feature type="region of interest" description="Disordered" evidence="1">
    <location>
        <begin position="330"/>
        <end position="350"/>
    </location>
</feature>